<name>A0A1Y6AJN8_9BACI</name>
<evidence type="ECO:0000313" key="2">
    <source>
        <dbReference type="EMBL" id="SME36063.1"/>
    </source>
</evidence>
<evidence type="ECO:0000313" key="3">
    <source>
        <dbReference type="Proteomes" id="UP000194439"/>
    </source>
</evidence>
<accession>A0A1Y6AJN8</accession>
<dbReference type="AlphaFoldDB" id="A0A1Y6AJN8"/>
<protein>
    <recommendedName>
        <fullName evidence="4">Group-specific protein</fullName>
    </recommendedName>
</protein>
<keyword evidence="1" id="KW-0812">Transmembrane</keyword>
<evidence type="ECO:0008006" key="4">
    <source>
        <dbReference type="Google" id="ProtNLM"/>
    </source>
</evidence>
<feature type="transmembrane region" description="Helical" evidence="1">
    <location>
        <begin position="46"/>
        <end position="67"/>
    </location>
</feature>
<evidence type="ECO:0000256" key="1">
    <source>
        <dbReference type="SAM" id="Phobius"/>
    </source>
</evidence>
<keyword evidence="1" id="KW-1133">Transmembrane helix</keyword>
<sequence>MEQHDINSLEQPLFFLILQFIAFILIICIVYGILYNVVLNLNLPKWTAHMVATAFSLGVAYQTFINFI</sequence>
<reference evidence="3" key="1">
    <citation type="submission" date="2017-04" db="EMBL/GenBank/DDBJ databases">
        <authorList>
            <person name="Criscuolo A."/>
        </authorList>
    </citation>
    <scope>NUCLEOTIDE SEQUENCE [LARGE SCALE GENOMIC DNA]</scope>
</reference>
<dbReference type="Proteomes" id="UP000194439">
    <property type="component" value="Unassembled WGS sequence"/>
</dbReference>
<dbReference type="EMBL" id="FWZD01000068">
    <property type="protein sequence ID" value="SME36063.1"/>
    <property type="molecule type" value="Genomic_DNA"/>
</dbReference>
<organism evidence="2 3">
    <name type="scientific">Bacillus mobilis</name>
    <dbReference type="NCBI Taxonomy" id="2026190"/>
    <lineage>
        <taxon>Bacteria</taxon>
        <taxon>Bacillati</taxon>
        <taxon>Bacillota</taxon>
        <taxon>Bacilli</taxon>
        <taxon>Bacillales</taxon>
        <taxon>Bacillaceae</taxon>
        <taxon>Bacillus</taxon>
        <taxon>Bacillus cereus group</taxon>
    </lineage>
</organism>
<gene>
    <name evidence="2" type="ORF">BACERE00185_04355</name>
</gene>
<dbReference type="RefSeq" id="WP_088029369.1">
    <property type="nucleotide sequence ID" value="NZ_FWZD01000068.1"/>
</dbReference>
<proteinExistence type="predicted"/>
<feature type="transmembrane region" description="Helical" evidence="1">
    <location>
        <begin position="12"/>
        <end position="34"/>
    </location>
</feature>
<keyword evidence="1" id="KW-0472">Membrane</keyword>